<name>A0A1I0XSE1_9CLOT</name>
<dbReference type="EMBL" id="FOKI01000009">
    <property type="protein sequence ID" value="SFB02913.1"/>
    <property type="molecule type" value="Genomic_DNA"/>
</dbReference>
<reference evidence="1 2" key="1">
    <citation type="submission" date="2016-10" db="EMBL/GenBank/DDBJ databases">
        <authorList>
            <person name="de Groot N.N."/>
        </authorList>
    </citation>
    <scope>NUCLEOTIDE SEQUENCE [LARGE SCALE GENOMIC DNA]</scope>
    <source>
        <strain evidence="1 2">DSM 12271</strain>
    </source>
</reference>
<evidence type="ECO:0000313" key="2">
    <source>
        <dbReference type="Proteomes" id="UP000198619"/>
    </source>
</evidence>
<dbReference type="AlphaFoldDB" id="A0A1I0XSE1"/>
<evidence type="ECO:0000313" key="1">
    <source>
        <dbReference type="EMBL" id="SFB02913.1"/>
    </source>
</evidence>
<proteinExistence type="predicted"/>
<sequence>MKINTLKYRGQTVKNVETALEELVREYQGIGENISINLGNDDITVVVLGKVIKIDYYKLDTGKFVQNYIYNDNIMFEKADCISLSVEEIKEKIIDNFTKEIETISKKYA</sequence>
<gene>
    <name evidence="1" type="ORF">SAMN04488528_100963</name>
</gene>
<accession>A0A1I0XSE1</accession>
<organism evidence="1 2">
    <name type="scientific">Clostridium frigidicarnis</name>
    <dbReference type="NCBI Taxonomy" id="84698"/>
    <lineage>
        <taxon>Bacteria</taxon>
        <taxon>Bacillati</taxon>
        <taxon>Bacillota</taxon>
        <taxon>Clostridia</taxon>
        <taxon>Eubacteriales</taxon>
        <taxon>Clostridiaceae</taxon>
        <taxon>Clostridium</taxon>
    </lineage>
</organism>
<dbReference type="Proteomes" id="UP000198619">
    <property type="component" value="Unassembled WGS sequence"/>
</dbReference>
<dbReference type="RefSeq" id="WP_090040243.1">
    <property type="nucleotide sequence ID" value="NZ_FOKI01000009.1"/>
</dbReference>
<keyword evidence="2" id="KW-1185">Reference proteome</keyword>
<protein>
    <submittedName>
        <fullName evidence="1">Uncharacterized protein</fullName>
    </submittedName>
</protein>